<name>A0A923E8Z8_CLOTT</name>
<dbReference type="Pfam" id="PF00015">
    <property type="entry name" value="MCPsignal"/>
    <property type="match status" value="1"/>
</dbReference>
<dbReference type="SMART" id="SM00304">
    <property type="entry name" value="HAMP"/>
    <property type="match status" value="2"/>
</dbReference>
<dbReference type="Pfam" id="PF02743">
    <property type="entry name" value="dCache_1"/>
    <property type="match status" value="1"/>
</dbReference>
<evidence type="ECO:0000256" key="7">
    <source>
        <dbReference type="ARBA" id="ARBA00023224"/>
    </source>
</evidence>
<sequence>MTKAYVLTEELISNDNIKEFNATKQTKAVKDTIKRNPYFDLFCIQDMKGDQTARTKGKLANRADRWWFKQSVNTQKPFVSKSYLTVNDDSEAINSIIFPIFDDKNKMRGVMDADLKLDELQKMVEKYSSQQVYAYVIDGEGAVIAHPDKNQVQEIYNYKSLQKTIKLKDGSGKVIKDANGSPKTKIEEVKVPEKLKEITLEALSGKSDIIQYKDLEGNEIISAYQTIKLPGNSQNWAVITVEKTQDAFAMVKSIQNKTIIVGLIILLAVIVITYILSNTFTKPLIGLVSLTTKASEGDLTVNSDYTSKDEIGTLSNSFNLMINNMKNLIKNINEASLVVTNSSESLLASTEQTSSSINEVAQTITEVACNMESGAETSKQGLSAVNELSRELDLVVKHIDNSKQYSNRVYEVSNKGFQTINTLEEKNEENRKVSNEVNKVINALSEKANSIGTIVETITSISEQTNLLALNAAIEAARAGEAGKGFSVVAEEVRKLSENTAESTNNVKSIITNIQKDIELAKSTIKQSEVVVVKQNEAVNNTKETFKEINLSIENVVEKINNISESLVTVNESRNKVLSVVEGVSEVSEKIADAAQNVCGATEEQNAEMEEINALAEELNRMSQKLTDEIKTFKIE</sequence>
<dbReference type="PROSITE" id="PS50111">
    <property type="entry name" value="CHEMOTAXIS_TRANSDUC_2"/>
    <property type="match status" value="1"/>
</dbReference>
<keyword evidence="10" id="KW-0175">Coiled coil</keyword>
<keyword evidence="4 11" id="KW-0812">Transmembrane</keyword>
<evidence type="ECO:0000256" key="11">
    <source>
        <dbReference type="SAM" id="Phobius"/>
    </source>
</evidence>
<comment type="caution">
    <text evidence="14">The sequence shown here is derived from an EMBL/GenBank/DDBJ whole genome shotgun (WGS) entry which is preliminary data.</text>
</comment>
<dbReference type="Pfam" id="PF00672">
    <property type="entry name" value="HAMP"/>
    <property type="match status" value="1"/>
</dbReference>
<feature type="coiled-coil region" evidence="10">
    <location>
        <begin position="602"/>
        <end position="636"/>
    </location>
</feature>
<dbReference type="GO" id="GO:0006935">
    <property type="term" value="P:chemotaxis"/>
    <property type="evidence" value="ECO:0007669"/>
    <property type="project" value="UniProtKB-KW"/>
</dbReference>
<evidence type="ECO:0000256" key="4">
    <source>
        <dbReference type="ARBA" id="ARBA00022692"/>
    </source>
</evidence>
<dbReference type="SUPFAM" id="SSF103190">
    <property type="entry name" value="Sensory domain-like"/>
    <property type="match status" value="1"/>
</dbReference>
<dbReference type="InterPro" id="IPR004089">
    <property type="entry name" value="MCPsignal_dom"/>
</dbReference>
<evidence type="ECO:0000313" key="14">
    <source>
        <dbReference type="EMBL" id="MBC2396931.1"/>
    </source>
</evidence>
<dbReference type="PANTHER" id="PTHR32089">
    <property type="entry name" value="METHYL-ACCEPTING CHEMOTAXIS PROTEIN MCPB"/>
    <property type="match status" value="1"/>
</dbReference>
<dbReference type="SMART" id="SM00283">
    <property type="entry name" value="MA"/>
    <property type="match status" value="1"/>
</dbReference>
<comment type="similarity">
    <text evidence="8">Belongs to the methyl-accepting chemotaxis (MCP) protein family.</text>
</comment>
<feature type="domain" description="HAMP" evidence="13">
    <location>
        <begin position="278"/>
        <end position="330"/>
    </location>
</feature>
<evidence type="ECO:0000313" key="15">
    <source>
        <dbReference type="Proteomes" id="UP000563151"/>
    </source>
</evidence>
<evidence type="ECO:0000259" key="13">
    <source>
        <dbReference type="PROSITE" id="PS50885"/>
    </source>
</evidence>
<dbReference type="Gene3D" id="6.10.340.10">
    <property type="match status" value="1"/>
</dbReference>
<keyword evidence="5 11" id="KW-1133">Transmembrane helix</keyword>
<organism evidence="14 15">
    <name type="scientific">Clostridium tetanomorphum</name>
    <dbReference type="NCBI Taxonomy" id="1553"/>
    <lineage>
        <taxon>Bacteria</taxon>
        <taxon>Bacillati</taxon>
        <taxon>Bacillota</taxon>
        <taxon>Clostridia</taxon>
        <taxon>Eubacteriales</taxon>
        <taxon>Clostridiaceae</taxon>
        <taxon>Clostridium</taxon>
    </lineage>
</organism>
<keyword evidence="2" id="KW-1003">Cell membrane</keyword>
<proteinExistence type="inferred from homology"/>
<dbReference type="GO" id="GO:0007165">
    <property type="term" value="P:signal transduction"/>
    <property type="evidence" value="ECO:0007669"/>
    <property type="project" value="UniProtKB-KW"/>
</dbReference>
<feature type="transmembrane region" description="Helical" evidence="11">
    <location>
        <begin position="258"/>
        <end position="276"/>
    </location>
</feature>
<keyword evidence="7 9" id="KW-0807">Transducer</keyword>
<keyword evidence="15" id="KW-1185">Reference proteome</keyword>
<evidence type="ECO:0000259" key="12">
    <source>
        <dbReference type="PROSITE" id="PS50111"/>
    </source>
</evidence>
<evidence type="ECO:0000256" key="5">
    <source>
        <dbReference type="ARBA" id="ARBA00022989"/>
    </source>
</evidence>
<evidence type="ECO:0000256" key="8">
    <source>
        <dbReference type="ARBA" id="ARBA00029447"/>
    </source>
</evidence>
<feature type="domain" description="Methyl-accepting transducer" evidence="12">
    <location>
        <begin position="349"/>
        <end position="592"/>
    </location>
</feature>
<keyword evidence="3" id="KW-0145">Chemotaxis</keyword>
<dbReference type="GO" id="GO:0005886">
    <property type="term" value="C:plasma membrane"/>
    <property type="evidence" value="ECO:0007669"/>
    <property type="project" value="UniProtKB-SubCell"/>
</dbReference>
<dbReference type="PANTHER" id="PTHR32089:SF112">
    <property type="entry name" value="LYSOZYME-LIKE PROTEIN-RELATED"/>
    <property type="match status" value="1"/>
</dbReference>
<evidence type="ECO:0000256" key="1">
    <source>
        <dbReference type="ARBA" id="ARBA00004651"/>
    </source>
</evidence>
<evidence type="ECO:0000256" key="2">
    <source>
        <dbReference type="ARBA" id="ARBA00022475"/>
    </source>
</evidence>
<evidence type="ECO:0000256" key="3">
    <source>
        <dbReference type="ARBA" id="ARBA00022500"/>
    </source>
</evidence>
<keyword evidence="6 11" id="KW-0472">Membrane</keyword>
<comment type="subcellular location">
    <subcellularLocation>
        <location evidence="1">Cell membrane</location>
        <topology evidence="1">Multi-pass membrane protein</topology>
    </subcellularLocation>
</comment>
<evidence type="ECO:0000256" key="10">
    <source>
        <dbReference type="SAM" id="Coils"/>
    </source>
</evidence>
<dbReference type="Gene3D" id="1.10.287.950">
    <property type="entry name" value="Methyl-accepting chemotaxis protein"/>
    <property type="match status" value="1"/>
</dbReference>
<dbReference type="InterPro" id="IPR033479">
    <property type="entry name" value="dCache_1"/>
</dbReference>
<dbReference type="Gene3D" id="3.30.450.20">
    <property type="entry name" value="PAS domain"/>
    <property type="match status" value="1"/>
</dbReference>
<dbReference type="PROSITE" id="PS50885">
    <property type="entry name" value="HAMP"/>
    <property type="match status" value="1"/>
</dbReference>
<dbReference type="AlphaFoldDB" id="A0A923E8Z8"/>
<dbReference type="EMBL" id="JAAZWO010000003">
    <property type="protein sequence ID" value="MBC2396931.1"/>
    <property type="molecule type" value="Genomic_DNA"/>
</dbReference>
<protein>
    <submittedName>
        <fullName evidence="14">HAMP domain-containing protein</fullName>
    </submittedName>
</protein>
<dbReference type="InterPro" id="IPR029151">
    <property type="entry name" value="Sensor-like_sf"/>
</dbReference>
<reference evidence="14 15" key="1">
    <citation type="submission" date="2020-04" db="EMBL/GenBank/DDBJ databases">
        <title>Genomic insights into acetone-butanol-ethanol (ABE) fermentation by sequencing solventogenic clostridia strains.</title>
        <authorList>
            <person name="Brown S."/>
        </authorList>
    </citation>
    <scope>NUCLEOTIDE SEQUENCE [LARGE SCALE GENOMIC DNA]</scope>
    <source>
        <strain evidence="14 15">DJ011</strain>
    </source>
</reference>
<accession>A0A923E8Z8</accession>
<gene>
    <name evidence="14" type="ORF">HGG79_03930</name>
</gene>
<dbReference type="InterPro" id="IPR003660">
    <property type="entry name" value="HAMP_dom"/>
</dbReference>
<dbReference type="Proteomes" id="UP000563151">
    <property type="component" value="Unassembled WGS sequence"/>
</dbReference>
<dbReference type="CDD" id="cd18773">
    <property type="entry name" value="PDC1_HK_sensor"/>
    <property type="match status" value="1"/>
</dbReference>
<dbReference type="SUPFAM" id="SSF58104">
    <property type="entry name" value="Methyl-accepting chemotaxis protein (MCP) signaling domain"/>
    <property type="match status" value="1"/>
</dbReference>
<evidence type="ECO:0000256" key="9">
    <source>
        <dbReference type="PROSITE-ProRule" id="PRU00284"/>
    </source>
</evidence>
<evidence type="ECO:0000256" key="6">
    <source>
        <dbReference type="ARBA" id="ARBA00023136"/>
    </source>
</evidence>
<dbReference type="CDD" id="cd06225">
    <property type="entry name" value="HAMP"/>
    <property type="match status" value="1"/>
</dbReference>